<evidence type="ECO:0000313" key="11">
    <source>
        <dbReference type="EMBL" id="MBB3667975.1"/>
    </source>
</evidence>
<name>A0A7W5TRR6_9MICC</name>
<evidence type="ECO:0000259" key="8">
    <source>
        <dbReference type="Pfam" id="PF00441"/>
    </source>
</evidence>
<feature type="domain" description="Acyl-CoA dehydrogenase/oxidase N-terminal" evidence="10">
    <location>
        <begin position="26"/>
        <end position="133"/>
    </location>
</feature>
<gene>
    <name evidence="11" type="ORF">FHX47_001598</name>
</gene>
<evidence type="ECO:0000259" key="10">
    <source>
        <dbReference type="Pfam" id="PF02771"/>
    </source>
</evidence>
<evidence type="ECO:0000259" key="9">
    <source>
        <dbReference type="Pfam" id="PF02770"/>
    </source>
</evidence>
<organism evidence="11 12">
    <name type="scientific">Garicola koreensis</name>
    <dbReference type="NCBI Taxonomy" id="1262554"/>
    <lineage>
        <taxon>Bacteria</taxon>
        <taxon>Bacillati</taxon>
        <taxon>Actinomycetota</taxon>
        <taxon>Actinomycetes</taxon>
        <taxon>Micrococcales</taxon>
        <taxon>Micrococcaceae</taxon>
        <taxon>Garicola</taxon>
    </lineage>
</organism>
<dbReference type="SUPFAM" id="SSF56645">
    <property type="entry name" value="Acyl-CoA dehydrogenase NM domain-like"/>
    <property type="match status" value="1"/>
</dbReference>
<dbReference type="InterPro" id="IPR037069">
    <property type="entry name" value="AcylCoA_DH/ox_N_sf"/>
</dbReference>
<dbReference type="InterPro" id="IPR009075">
    <property type="entry name" value="AcylCo_DH/oxidase_C"/>
</dbReference>
<comment type="caution">
    <text evidence="11">The sequence shown here is derived from an EMBL/GenBank/DDBJ whole genome shotgun (WGS) entry which is preliminary data.</text>
</comment>
<sequence length="404" mass="43460">MTQEYDVTTPLDLDYYGVFDGVPDADRAWWQRARDFASGLEDRMVGHWERGEYPTDLVQQGGQLGLLSDGVDVSSLGMETLTPLAAGMVNMETSRTDGSLGTALAVQGGLALRTLMLFGSEEQKAAHGAALAKADTLGAFALTEPAHGSDSVSLDTTATLHGDEQTGHYVLNGEKKWIGNGSSGGLTFTWARVSGGEFDGKVRCFMVPQDTPGYRGEVITGKASLRAIDQALIHYEDVELAADAVLPHSRSFKDASVVLFATRLGVAWSAVGHAAACVEAALNYSKQREQFSKPIGAHQLVQERLAWMVSELTSMQLHVKHVTELDVAGKLSGPQASMAKYHNTRKARQIAHIARDMLGGNGILLQNKVARHMADIEAIHTYEGTESVQSLIIGRDLTGFSAFA</sequence>
<comment type="similarity">
    <text evidence="2 7">Belongs to the acyl-CoA dehydrogenase family.</text>
</comment>
<keyword evidence="3 7" id="KW-0285">Flavoprotein</keyword>
<dbReference type="EMBL" id="JACIBT010000005">
    <property type="protein sequence ID" value="MBB3667975.1"/>
    <property type="molecule type" value="Genomic_DNA"/>
</dbReference>
<dbReference type="GO" id="GO:0004361">
    <property type="term" value="F:glutaryl-CoA dehydrogenase activity"/>
    <property type="evidence" value="ECO:0007669"/>
    <property type="project" value="UniProtKB-EC"/>
</dbReference>
<keyword evidence="5" id="KW-0809">Transit peptide</keyword>
<dbReference type="Pfam" id="PF02771">
    <property type="entry name" value="Acyl-CoA_dh_N"/>
    <property type="match status" value="1"/>
</dbReference>
<dbReference type="AlphaFoldDB" id="A0A7W5TRR6"/>
<dbReference type="Pfam" id="PF02770">
    <property type="entry name" value="Acyl-CoA_dh_M"/>
    <property type="match status" value="1"/>
</dbReference>
<dbReference type="InterPro" id="IPR036250">
    <property type="entry name" value="AcylCo_DH-like_C"/>
</dbReference>
<evidence type="ECO:0000256" key="6">
    <source>
        <dbReference type="ARBA" id="ARBA00023002"/>
    </source>
</evidence>
<dbReference type="Gene3D" id="1.10.540.10">
    <property type="entry name" value="Acyl-CoA dehydrogenase/oxidase, N-terminal domain"/>
    <property type="match status" value="1"/>
</dbReference>
<comment type="cofactor">
    <cofactor evidence="1 7">
        <name>FAD</name>
        <dbReference type="ChEBI" id="CHEBI:57692"/>
    </cofactor>
</comment>
<dbReference type="InterPro" id="IPR052033">
    <property type="entry name" value="Glutaryl-CoA_DH_mitochondrial"/>
</dbReference>
<accession>A0A7W5TRR6</accession>
<dbReference type="Proteomes" id="UP000547528">
    <property type="component" value="Unassembled WGS sequence"/>
</dbReference>
<feature type="domain" description="Acyl-CoA dehydrogenase/oxidase C-terminal" evidence="8">
    <location>
        <begin position="259"/>
        <end position="397"/>
    </location>
</feature>
<keyword evidence="4 7" id="KW-0274">FAD</keyword>
<dbReference type="RefSeq" id="WP_183358386.1">
    <property type="nucleotide sequence ID" value="NZ_BAABKR010000011.1"/>
</dbReference>
<dbReference type="InterPro" id="IPR013786">
    <property type="entry name" value="AcylCoA_DH/ox_N"/>
</dbReference>
<dbReference type="Gene3D" id="1.20.140.10">
    <property type="entry name" value="Butyryl-CoA Dehydrogenase, subunit A, domain 3"/>
    <property type="match status" value="1"/>
</dbReference>
<dbReference type="InterPro" id="IPR006091">
    <property type="entry name" value="Acyl-CoA_Oxase/DH_mid-dom"/>
</dbReference>
<dbReference type="InterPro" id="IPR046373">
    <property type="entry name" value="Acyl-CoA_Oxase/DH_mid-dom_sf"/>
</dbReference>
<evidence type="ECO:0000256" key="1">
    <source>
        <dbReference type="ARBA" id="ARBA00001974"/>
    </source>
</evidence>
<keyword evidence="12" id="KW-1185">Reference proteome</keyword>
<dbReference type="InterPro" id="IPR009100">
    <property type="entry name" value="AcylCoA_DH/oxidase_NM_dom_sf"/>
</dbReference>
<dbReference type="EC" id="1.3.8.6" evidence="11"/>
<feature type="domain" description="Acyl-CoA oxidase/dehydrogenase middle" evidence="9">
    <location>
        <begin position="139"/>
        <end position="238"/>
    </location>
</feature>
<evidence type="ECO:0000256" key="3">
    <source>
        <dbReference type="ARBA" id="ARBA00022630"/>
    </source>
</evidence>
<reference evidence="11 12" key="1">
    <citation type="submission" date="2020-08" db="EMBL/GenBank/DDBJ databases">
        <title>Sequencing the genomes of 1000 actinobacteria strains.</title>
        <authorList>
            <person name="Klenk H.-P."/>
        </authorList>
    </citation>
    <scope>NUCLEOTIDE SEQUENCE [LARGE SCALE GENOMIC DNA]</scope>
    <source>
        <strain evidence="11 12">DSM 28238</strain>
    </source>
</reference>
<evidence type="ECO:0000313" key="12">
    <source>
        <dbReference type="Proteomes" id="UP000547528"/>
    </source>
</evidence>
<evidence type="ECO:0000256" key="5">
    <source>
        <dbReference type="ARBA" id="ARBA00022946"/>
    </source>
</evidence>
<dbReference type="Pfam" id="PF00441">
    <property type="entry name" value="Acyl-CoA_dh_1"/>
    <property type="match status" value="1"/>
</dbReference>
<keyword evidence="6 7" id="KW-0560">Oxidoreductase</keyword>
<dbReference type="SUPFAM" id="SSF47203">
    <property type="entry name" value="Acyl-CoA dehydrogenase C-terminal domain-like"/>
    <property type="match status" value="1"/>
</dbReference>
<dbReference type="PANTHER" id="PTHR42807">
    <property type="entry name" value="GLUTARYL-COA DEHYDROGENASE, MITOCHONDRIAL"/>
    <property type="match status" value="1"/>
</dbReference>
<dbReference type="Gene3D" id="2.40.110.10">
    <property type="entry name" value="Butyryl-CoA Dehydrogenase, subunit A, domain 2"/>
    <property type="match status" value="1"/>
</dbReference>
<dbReference type="GO" id="GO:0050660">
    <property type="term" value="F:flavin adenine dinucleotide binding"/>
    <property type="evidence" value="ECO:0007669"/>
    <property type="project" value="InterPro"/>
</dbReference>
<evidence type="ECO:0000256" key="2">
    <source>
        <dbReference type="ARBA" id="ARBA00009347"/>
    </source>
</evidence>
<evidence type="ECO:0000256" key="7">
    <source>
        <dbReference type="RuleBase" id="RU362125"/>
    </source>
</evidence>
<protein>
    <submittedName>
        <fullName evidence="11">Glutaryl-CoA dehydrogenase</fullName>
        <ecNumber evidence="11">1.3.8.6</ecNumber>
    </submittedName>
</protein>
<dbReference type="PANTHER" id="PTHR42807:SF1">
    <property type="entry name" value="GLUTARYL-COA DEHYDROGENASE, MITOCHONDRIAL"/>
    <property type="match status" value="1"/>
</dbReference>
<proteinExistence type="inferred from homology"/>
<evidence type="ECO:0000256" key="4">
    <source>
        <dbReference type="ARBA" id="ARBA00022827"/>
    </source>
</evidence>